<feature type="transmembrane region" description="Helical" evidence="5">
    <location>
        <begin position="230"/>
        <end position="246"/>
    </location>
</feature>
<dbReference type="EMBL" id="PKOZ01000001">
    <property type="protein sequence ID" value="PQD96499.1"/>
    <property type="molecule type" value="Genomic_DNA"/>
</dbReference>
<feature type="transmembrane region" description="Helical" evidence="5">
    <location>
        <begin position="284"/>
        <end position="303"/>
    </location>
</feature>
<organism evidence="6 7">
    <name type="scientific">Pradoshia eiseniae</name>
    <dbReference type="NCBI Taxonomy" id="2064768"/>
    <lineage>
        <taxon>Bacteria</taxon>
        <taxon>Bacillati</taxon>
        <taxon>Bacillota</taxon>
        <taxon>Bacilli</taxon>
        <taxon>Bacillales</taxon>
        <taxon>Bacillaceae</taxon>
        <taxon>Pradoshia</taxon>
    </lineage>
</organism>
<dbReference type="GO" id="GO:0022857">
    <property type="term" value="F:transmembrane transporter activity"/>
    <property type="evidence" value="ECO:0007669"/>
    <property type="project" value="InterPro"/>
</dbReference>
<feature type="transmembrane region" description="Helical" evidence="5">
    <location>
        <begin position="81"/>
        <end position="100"/>
    </location>
</feature>
<accession>A0A2S7N3A7</accession>
<proteinExistence type="predicted"/>
<feature type="transmembrane region" description="Helical" evidence="5">
    <location>
        <begin position="353"/>
        <end position="373"/>
    </location>
</feature>
<dbReference type="SUPFAM" id="SSF103473">
    <property type="entry name" value="MFS general substrate transporter"/>
    <property type="match status" value="1"/>
</dbReference>
<feature type="transmembrane region" description="Helical" evidence="5">
    <location>
        <begin position="54"/>
        <end position="74"/>
    </location>
</feature>
<dbReference type="GO" id="GO:0005886">
    <property type="term" value="C:plasma membrane"/>
    <property type="evidence" value="ECO:0007669"/>
    <property type="project" value="UniProtKB-SubCell"/>
</dbReference>
<dbReference type="AlphaFoldDB" id="A0A2S7N3A7"/>
<comment type="subcellular location">
    <subcellularLocation>
        <location evidence="1">Cell membrane</location>
        <topology evidence="1">Multi-pass membrane protein</topology>
    </subcellularLocation>
</comment>
<dbReference type="Proteomes" id="UP000239663">
    <property type="component" value="Unassembled WGS sequence"/>
</dbReference>
<feature type="transmembrane region" description="Helical" evidence="5">
    <location>
        <begin position="252"/>
        <end position="272"/>
    </location>
</feature>
<dbReference type="Pfam" id="PF07690">
    <property type="entry name" value="MFS_1"/>
    <property type="match status" value="1"/>
</dbReference>
<dbReference type="OrthoDB" id="2086294at2"/>
<evidence type="ECO:0000256" key="5">
    <source>
        <dbReference type="SAM" id="Phobius"/>
    </source>
</evidence>
<dbReference type="InterPro" id="IPR005829">
    <property type="entry name" value="Sugar_transporter_CS"/>
</dbReference>
<name>A0A2S7N3A7_9BACI</name>
<feature type="transmembrane region" description="Helical" evidence="5">
    <location>
        <begin position="106"/>
        <end position="126"/>
    </location>
</feature>
<keyword evidence="2 5" id="KW-0812">Transmembrane</keyword>
<dbReference type="PANTHER" id="PTHR23526:SF2">
    <property type="entry name" value="MAJOR FACILITATOR SUPERFAMILY (MFS) PROFILE DOMAIN-CONTAINING PROTEIN"/>
    <property type="match status" value="1"/>
</dbReference>
<dbReference type="InterPro" id="IPR052528">
    <property type="entry name" value="Sugar_transport-like"/>
</dbReference>
<dbReference type="PROSITE" id="PS00217">
    <property type="entry name" value="SUGAR_TRANSPORT_2"/>
    <property type="match status" value="1"/>
</dbReference>
<feature type="transmembrane region" description="Helical" evidence="5">
    <location>
        <begin position="17"/>
        <end position="42"/>
    </location>
</feature>
<keyword evidence="7" id="KW-1185">Reference proteome</keyword>
<keyword evidence="4 5" id="KW-0472">Membrane</keyword>
<evidence type="ECO:0000256" key="3">
    <source>
        <dbReference type="ARBA" id="ARBA00022989"/>
    </source>
</evidence>
<sequence>MGIQNGVISKIKSNKELYILILIGGLYSLSTALSNTFVNVYLWKQNEALLDLGIYNLAVVLLQGAAFLFAGGLAKKVDRIIVLRIGVCFLASFYLVVLFFTSGSRLYLVLIGSLLGLGYGFYWLAYNLLTFEITEPETRDSFNGLQGISGALGGMIGPFFAGYVISSMIGNTGYLIIFGSSLSLFVIAVICSLFLKRRAAEGKYRLKQVMSERKRNPDWKRITYANYSQGLREGVFVFIISVFVFIETGSEMALGTFTLISSGISFLAYFLVGRYVKVKYRKGSMFAGATLLYGAIAFLVYKVSYVKLLIFASVIALAYPLLFVPYMSLTYDVIGRAREAAIYRIEYIVIRELYLNAGRATSILVFMGIIMMLPEDLGIKILLLGAGAGHVFVYLFMRKVAMRNID</sequence>
<evidence type="ECO:0000256" key="4">
    <source>
        <dbReference type="ARBA" id="ARBA00023136"/>
    </source>
</evidence>
<feature type="transmembrane region" description="Helical" evidence="5">
    <location>
        <begin position="172"/>
        <end position="195"/>
    </location>
</feature>
<protein>
    <submittedName>
        <fullName evidence="6">MFS transporter</fullName>
    </submittedName>
</protein>
<evidence type="ECO:0000313" key="6">
    <source>
        <dbReference type="EMBL" id="PQD96499.1"/>
    </source>
</evidence>
<dbReference type="PANTHER" id="PTHR23526">
    <property type="entry name" value="INTEGRAL MEMBRANE TRANSPORT PROTEIN-RELATED"/>
    <property type="match status" value="1"/>
</dbReference>
<feature type="transmembrane region" description="Helical" evidence="5">
    <location>
        <begin position="147"/>
        <end position="166"/>
    </location>
</feature>
<dbReference type="InterPro" id="IPR011701">
    <property type="entry name" value="MFS"/>
</dbReference>
<gene>
    <name evidence="6" type="ORF">CYL18_00950</name>
</gene>
<feature type="transmembrane region" description="Helical" evidence="5">
    <location>
        <begin position="379"/>
        <end position="397"/>
    </location>
</feature>
<evidence type="ECO:0000313" key="7">
    <source>
        <dbReference type="Proteomes" id="UP000239663"/>
    </source>
</evidence>
<comment type="caution">
    <text evidence="6">The sequence shown here is derived from an EMBL/GenBank/DDBJ whole genome shotgun (WGS) entry which is preliminary data.</text>
</comment>
<dbReference type="Gene3D" id="1.20.1250.20">
    <property type="entry name" value="MFS general substrate transporter like domains"/>
    <property type="match status" value="1"/>
</dbReference>
<reference evidence="6 7" key="1">
    <citation type="submission" date="2017-12" db="EMBL/GenBank/DDBJ databases">
        <title>Taxonomic description and draft genome of Pradoshia cofamensis Gen. nov., sp. nov., a thermotolerant bacillale isolated from anterior gut of earthworm Eisenia fetida.</title>
        <authorList>
            <person name="Saha T."/>
            <person name="Chakraborty R."/>
        </authorList>
    </citation>
    <scope>NUCLEOTIDE SEQUENCE [LARGE SCALE GENOMIC DNA]</scope>
    <source>
        <strain evidence="6 7">EAG3</strain>
    </source>
</reference>
<keyword evidence="3 5" id="KW-1133">Transmembrane helix</keyword>
<dbReference type="InterPro" id="IPR036259">
    <property type="entry name" value="MFS_trans_sf"/>
</dbReference>
<evidence type="ECO:0000256" key="2">
    <source>
        <dbReference type="ARBA" id="ARBA00022692"/>
    </source>
</evidence>
<feature type="transmembrane region" description="Helical" evidence="5">
    <location>
        <begin position="309"/>
        <end position="333"/>
    </location>
</feature>
<dbReference type="RefSeq" id="WP_104847597.1">
    <property type="nucleotide sequence ID" value="NZ_PKOZ01000001.1"/>
</dbReference>
<evidence type="ECO:0000256" key="1">
    <source>
        <dbReference type="ARBA" id="ARBA00004651"/>
    </source>
</evidence>